<evidence type="ECO:0000313" key="3">
    <source>
        <dbReference type="Proteomes" id="UP000276133"/>
    </source>
</evidence>
<feature type="transmembrane region" description="Helical" evidence="1">
    <location>
        <begin position="26"/>
        <end position="44"/>
    </location>
</feature>
<keyword evidence="3" id="KW-1185">Reference proteome</keyword>
<proteinExistence type="predicted"/>
<name>A0A3M7QWU3_BRAPC</name>
<dbReference type="Proteomes" id="UP000276133">
    <property type="component" value="Unassembled WGS sequence"/>
</dbReference>
<evidence type="ECO:0000313" key="2">
    <source>
        <dbReference type="EMBL" id="RNA15826.1"/>
    </source>
</evidence>
<dbReference type="AlphaFoldDB" id="A0A3M7QWU3"/>
<keyword evidence="1" id="KW-1133">Transmembrane helix</keyword>
<gene>
    <name evidence="2" type="ORF">BpHYR1_026465</name>
</gene>
<reference evidence="2 3" key="1">
    <citation type="journal article" date="2018" name="Sci. Rep.">
        <title>Genomic signatures of local adaptation to the degree of environmental predictability in rotifers.</title>
        <authorList>
            <person name="Franch-Gras L."/>
            <person name="Hahn C."/>
            <person name="Garcia-Roger E.M."/>
            <person name="Carmona M.J."/>
            <person name="Serra M."/>
            <person name="Gomez A."/>
        </authorList>
    </citation>
    <scope>NUCLEOTIDE SEQUENCE [LARGE SCALE GENOMIC DNA]</scope>
    <source>
        <strain evidence="2">HYR1</strain>
    </source>
</reference>
<comment type="caution">
    <text evidence="2">The sequence shown here is derived from an EMBL/GenBank/DDBJ whole genome shotgun (WGS) entry which is preliminary data.</text>
</comment>
<organism evidence="2 3">
    <name type="scientific">Brachionus plicatilis</name>
    <name type="common">Marine rotifer</name>
    <name type="synonym">Brachionus muelleri</name>
    <dbReference type="NCBI Taxonomy" id="10195"/>
    <lineage>
        <taxon>Eukaryota</taxon>
        <taxon>Metazoa</taxon>
        <taxon>Spiralia</taxon>
        <taxon>Gnathifera</taxon>
        <taxon>Rotifera</taxon>
        <taxon>Eurotatoria</taxon>
        <taxon>Monogononta</taxon>
        <taxon>Pseudotrocha</taxon>
        <taxon>Ploima</taxon>
        <taxon>Brachionidae</taxon>
        <taxon>Brachionus</taxon>
    </lineage>
</organism>
<accession>A0A3M7QWU3</accession>
<keyword evidence="1" id="KW-0472">Membrane</keyword>
<evidence type="ECO:0000256" key="1">
    <source>
        <dbReference type="SAM" id="Phobius"/>
    </source>
</evidence>
<dbReference type="EMBL" id="REGN01004882">
    <property type="protein sequence ID" value="RNA15826.1"/>
    <property type="molecule type" value="Genomic_DNA"/>
</dbReference>
<protein>
    <submittedName>
        <fullName evidence="2">Uncharacterized protein</fullName>
    </submittedName>
</protein>
<keyword evidence="1" id="KW-0812">Transmembrane</keyword>
<sequence length="71" mass="8442">MTKLYEHKAFKNNWYFRKGMKCKGKILVFLFIANYFICLTEYITQISSLLKPLLSLYVSFVLNELKSVTNH</sequence>